<dbReference type="PIR" id="T32435">
    <property type="entry name" value="T32435"/>
</dbReference>
<dbReference type="InParanoid" id="O17333"/>
<proteinExistence type="predicted"/>
<dbReference type="InterPro" id="IPR053222">
    <property type="entry name" value="Zygotic_Embryogenesis-Asso"/>
</dbReference>
<dbReference type="InterPro" id="IPR012885">
    <property type="entry name" value="F-box_Sdz-33"/>
</dbReference>
<evidence type="ECO:0000313" key="2">
    <source>
        <dbReference type="EMBL" id="CCD66173.1"/>
    </source>
</evidence>
<dbReference type="CTD" id="183048"/>
<gene>
    <name evidence="2 4" type="primary">fbxb-114</name>
    <name evidence="4" type="ORF">C30E1.5</name>
    <name evidence="2" type="ORF">CELE_C30E1.5</name>
</gene>
<name>O17333_CAEEL</name>
<protein>
    <submittedName>
        <fullName evidence="2">F-box associated domain-containing protein</fullName>
    </submittedName>
</protein>
<organism evidence="2 3">
    <name type="scientific">Caenorhabditis elegans</name>
    <dbReference type="NCBI Taxonomy" id="6239"/>
    <lineage>
        <taxon>Eukaryota</taxon>
        <taxon>Metazoa</taxon>
        <taxon>Ecdysozoa</taxon>
        <taxon>Nematoda</taxon>
        <taxon>Chromadorea</taxon>
        <taxon>Rhabditida</taxon>
        <taxon>Rhabditina</taxon>
        <taxon>Rhabditomorpha</taxon>
        <taxon>Rhabditoidea</taxon>
        <taxon>Rhabditidae</taxon>
        <taxon>Peloderinae</taxon>
        <taxon>Caenorhabditis</taxon>
    </lineage>
</organism>
<reference evidence="2 3" key="1">
    <citation type="journal article" date="1998" name="Science">
        <title>Genome sequence of the nematode C. elegans: a platform for investigating biology.</title>
        <authorList>
            <consortium name="The C. elegans sequencing consortium"/>
            <person name="Sulson J.E."/>
            <person name="Waterston R."/>
        </authorList>
    </citation>
    <scope>NUCLEOTIDE SEQUENCE [LARGE SCALE GENOMIC DNA]</scope>
    <source>
        <strain evidence="2 3">Bristol N2</strain>
    </source>
</reference>
<evidence type="ECO:0000259" key="1">
    <source>
        <dbReference type="Pfam" id="PF07735"/>
    </source>
</evidence>
<dbReference type="AlphaFoldDB" id="O17333"/>
<dbReference type="Proteomes" id="UP000001940">
    <property type="component" value="Chromosome X"/>
</dbReference>
<keyword evidence="3" id="KW-1185">Reference proteome</keyword>
<dbReference type="RefSeq" id="NP_510738.1">
    <property type="nucleotide sequence ID" value="NM_078337.2"/>
</dbReference>
<evidence type="ECO:0000313" key="3">
    <source>
        <dbReference type="Proteomes" id="UP000001940"/>
    </source>
</evidence>
<dbReference type="PANTHER" id="PTHR22899:SF0">
    <property type="entry name" value="F-BOX ASSOCIATED DOMAIN-CONTAINING PROTEIN-RELATED"/>
    <property type="match status" value="1"/>
</dbReference>
<dbReference type="WormBase" id="C30E1.5">
    <property type="protein sequence ID" value="CE08472"/>
    <property type="gene ID" value="WBGene00016254"/>
    <property type="gene designation" value="fbxb-114"/>
</dbReference>
<dbReference type="EMBL" id="BX284606">
    <property type="protein sequence ID" value="CCD66173.1"/>
    <property type="molecule type" value="Genomic_DNA"/>
</dbReference>
<dbReference type="HOGENOM" id="CLU_872202_0_0_1"/>
<dbReference type="PaxDb" id="6239-C30E1.5"/>
<dbReference type="Pfam" id="PF07735">
    <property type="entry name" value="FBA_2"/>
    <property type="match status" value="1"/>
</dbReference>
<dbReference type="Bgee" id="WBGene00016254">
    <property type="expression patterns" value="Expressed in pharyngeal muscle cell (C elegans) and 1 other cell type or tissue"/>
</dbReference>
<sequence length="319" mass="37019">MPVLYDPYLPPIQLNEHTRQKLLLEIENMKKAHNLVQGKPVSVKVSVAEELLVDVHYRDFKAIGIAFQRETLNEHGAIVNILQSNQENSEGLSWVCPEFQARDWINLLIDATQGRITHLKFYANNTFNVHSVRNCLRGHIIEQFVIDVNCRNIEEIISAFPEIQSLTLHHQSRDLVRLKSVWTPEMFRMASVKLVRVAIHLEEVLDLDLSCGRFWNSHLTNQDINTFFKKWANGWNRNLQCICLEYDDVELEFKEPVIFRGIDYQRLTKAAARLLNCELLPEIMGYESLNGGFKIERSDGTIATIHMQGSKLDMIVWDY</sequence>
<dbReference type="AGR" id="WB:WBGene00016254"/>
<dbReference type="UCSC" id="C30E1.5">
    <property type="organism name" value="c. elegans"/>
</dbReference>
<feature type="domain" description="Sdz-33 F-box" evidence="1">
    <location>
        <begin position="197"/>
        <end position="244"/>
    </location>
</feature>
<dbReference type="PANTHER" id="PTHR22899">
    <property type="entry name" value="CYCLIN-RELATED F-BOX FAMILY"/>
    <property type="match status" value="1"/>
</dbReference>
<evidence type="ECO:0000313" key="4">
    <source>
        <dbReference type="WormBase" id="C30E1.5"/>
    </source>
</evidence>
<accession>O17333</accession>
<dbReference type="PhylomeDB" id="O17333"/>
<dbReference type="KEGG" id="cel:CELE_C30E1.5"/>
<dbReference type="GeneID" id="183048"/>